<dbReference type="InterPro" id="IPR048257">
    <property type="entry name" value="DUF4590"/>
</dbReference>
<reference evidence="3" key="1">
    <citation type="submission" date="2020-06" db="EMBL/GenBank/DDBJ databases">
        <title>Draft genome of Bugula neritina, a colonial animal packing powerful symbionts and potential medicines.</title>
        <authorList>
            <person name="Rayko M."/>
        </authorList>
    </citation>
    <scope>NUCLEOTIDE SEQUENCE [LARGE SCALE GENOMIC DNA]</scope>
    <source>
        <strain evidence="3">Kwan_BN1</strain>
    </source>
</reference>
<dbReference type="OrthoDB" id="120976at2759"/>
<accession>A0A7J7JIV6</accession>
<feature type="domain" description="DUF4590" evidence="2">
    <location>
        <begin position="183"/>
        <end position="289"/>
    </location>
</feature>
<sequence>MSLEDPYMVNTRMISPTTHDLNLRANQQLTCPLATYNSLLDPRLPGYFSNSHIRRHLHKSLLITRKGEVISESNYRLLHALANHRKQEKEKEIKDNRSKSIEMERQMHADERKLFDREAKLELVKRVKVYTYSPLKDGNLPALWRPHLPPHTFRDEHDHWQKPAFKLQMFCEVTLRYLGESRSHPLQRKIIVEQQCCNGNMLTVFKGFVKPKCNFTFMSRRRHGNVFGLTLYVDGHHNATVSTCCEYKHRAGTVLGSESSHFLFVRFKKAKPCYKCQAEEELSTKAKKDKEEGGKQDSGNV</sequence>
<dbReference type="InterPro" id="IPR027962">
    <property type="entry name" value="ERICH3"/>
</dbReference>
<evidence type="ECO:0000313" key="4">
    <source>
        <dbReference type="Proteomes" id="UP000593567"/>
    </source>
</evidence>
<dbReference type="AlphaFoldDB" id="A0A7J7JIV6"/>
<feature type="region of interest" description="Disordered" evidence="1">
    <location>
        <begin position="280"/>
        <end position="301"/>
    </location>
</feature>
<evidence type="ECO:0000259" key="2">
    <source>
        <dbReference type="Pfam" id="PF15257"/>
    </source>
</evidence>
<comment type="caution">
    <text evidence="3">The sequence shown here is derived from an EMBL/GenBank/DDBJ whole genome shotgun (WGS) entry which is preliminary data.</text>
</comment>
<dbReference type="PANTHER" id="PTHR23034">
    <property type="entry name" value="GLUTAMATE-RICH PROTEIN 3"/>
    <property type="match status" value="1"/>
</dbReference>
<proteinExistence type="predicted"/>
<dbReference type="EMBL" id="VXIV02002366">
    <property type="protein sequence ID" value="KAF6026035.1"/>
    <property type="molecule type" value="Genomic_DNA"/>
</dbReference>
<keyword evidence="4" id="KW-1185">Reference proteome</keyword>
<name>A0A7J7JIV6_BUGNE</name>
<dbReference type="PANTHER" id="PTHR23034:SF2">
    <property type="entry name" value="GLUTAMATE-RICH PROTEIN 3"/>
    <property type="match status" value="1"/>
</dbReference>
<gene>
    <name evidence="3" type="ORF">EB796_015654</name>
</gene>
<dbReference type="Pfam" id="PF15257">
    <property type="entry name" value="DUF4590"/>
    <property type="match status" value="1"/>
</dbReference>
<evidence type="ECO:0000256" key="1">
    <source>
        <dbReference type="SAM" id="MobiDB-lite"/>
    </source>
</evidence>
<protein>
    <recommendedName>
        <fullName evidence="2">DUF4590 domain-containing protein</fullName>
    </recommendedName>
</protein>
<evidence type="ECO:0000313" key="3">
    <source>
        <dbReference type="EMBL" id="KAF6026035.1"/>
    </source>
</evidence>
<feature type="compositionally biased region" description="Basic and acidic residues" evidence="1">
    <location>
        <begin position="282"/>
        <end position="295"/>
    </location>
</feature>
<dbReference type="Proteomes" id="UP000593567">
    <property type="component" value="Unassembled WGS sequence"/>
</dbReference>
<organism evidence="3 4">
    <name type="scientific">Bugula neritina</name>
    <name type="common">Brown bryozoan</name>
    <name type="synonym">Sertularia neritina</name>
    <dbReference type="NCBI Taxonomy" id="10212"/>
    <lineage>
        <taxon>Eukaryota</taxon>
        <taxon>Metazoa</taxon>
        <taxon>Spiralia</taxon>
        <taxon>Lophotrochozoa</taxon>
        <taxon>Bryozoa</taxon>
        <taxon>Gymnolaemata</taxon>
        <taxon>Cheilostomatida</taxon>
        <taxon>Flustrina</taxon>
        <taxon>Buguloidea</taxon>
        <taxon>Bugulidae</taxon>
        <taxon>Bugula</taxon>
    </lineage>
</organism>